<dbReference type="Pfam" id="PF02728">
    <property type="entry name" value="Cu_amine_oxidN3"/>
    <property type="match status" value="1"/>
</dbReference>
<evidence type="ECO:0000256" key="10">
    <source>
        <dbReference type="PIRSR" id="PIRSR600269-51"/>
    </source>
</evidence>
<comment type="PTM">
    <text evidence="10 11">Topaquinone (TPQ) is generated by copper-dependent autoxidation of a specific tyrosyl residue.</text>
</comment>
<feature type="domain" description="Copper amine oxidase N3-terminal" evidence="13">
    <location>
        <begin position="108"/>
        <end position="208"/>
    </location>
</feature>
<dbReference type="EC" id="1.4.3.-" evidence="11"/>
<evidence type="ECO:0000256" key="9">
    <source>
        <dbReference type="PIRSR" id="PIRSR600269-50"/>
    </source>
</evidence>
<dbReference type="PANTHER" id="PTHR10638:SF41">
    <property type="entry name" value="AMINE OXIDASE"/>
    <property type="match status" value="1"/>
</dbReference>
<protein>
    <recommendedName>
        <fullName evidence="11">Amine oxidase</fullName>
        <ecNumber evidence="11">1.4.3.-</ecNumber>
    </recommendedName>
</protein>
<dbReference type="PROSITE" id="PS01164">
    <property type="entry name" value="COPPER_AMINE_OXID_1"/>
    <property type="match status" value="1"/>
</dbReference>
<keyword evidence="7 11" id="KW-0186">Copper</keyword>
<dbReference type="GO" id="GO:0005507">
    <property type="term" value="F:copper ion binding"/>
    <property type="evidence" value="ECO:0007669"/>
    <property type="project" value="InterPro"/>
</dbReference>
<accession>A0AA97AIR7</accession>
<evidence type="ECO:0000256" key="7">
    <source>
        <dbReference type="ARBA" id="ARBA00023008"/>
    </source>
</evidence>
<comment type="similarity">
    <text evidence="2 11">Belongs to the copper/topaquinone oxidase family.</text>
</comment>
<dbReference type="InterPro" id="IPR015802">
    <property type="entry name" value="Cu_amine_oxidase_N3"/>
</dbReference>
<comment type="cofactor">
    <cofactor evidence="11">
        <name>Cu cation</name>
        <dbReference type="ChEBI" id="CHEBI:23378"/>
    </cofactor>
    <text evidence="11">Contains 1 topaquinone per subunit.</text>
</comment>
<feature type="active site" description="Proton acceptor" evidence="9">
    <location>
        <position position="307"/>
    </location>
</feature>
<evidence type="ECO:0000256" key="5">
    <source>
        <dbReference type="ARBA" id="ARBA00022772"/>
    </source>
</evidence>
<evidence type="ECO:0000256" key="6">
    <source>
        <dbReference type="ARBA" id="ARBA00023002"/>
    </source>
</evidence>
<organism evidence="15">
    <name type="scientific">Leptolyngbya sp. NK1-12</name>
    <dbReference type="NCBI Taxonomy" id="2547451"/>
    <lineage>
        <taxon>Bacteria</taxon>
        <taxon>Bacillati</taxon>
        <taxon>Cyanobacteriota</taxon>
        <taxon>Cyanophyceae</taxon>
        <taxon>Leptolyngbyales</taxon>
        <taxon>Leptolyngbyaceae</taxon>
        <taxon>Leptolyngbya group</taxon>
        <taxon>Leptolyngbya</taxon>
    </lineage>
</organism>
<dbReference type="InterPro" id="IPR016182">
    <property type="entry name" value="Cu_amine_oxidase_N-reg"/>
</dbReference>
<keyword evidence="8" id="KW-1015">Disulfide bond</keyword>
<dbReference type="GO" id="GO:0008131">
    <property type="term" value="F:primary methylamine oxidase activity"/>
    <property type="evidence" value="ECO:0007669"/>
    <property type="project" value="InterPro"/>
</dbReference>
<proteinExistence type="inferred from homology"/>
<gene>
    <name evidence="15" type="ORF">HJG54_03905</name>
</gene>
<dbReference type="SUPFAM" id="SSF54416">
    <property type="entry name" value="Amine oxidase N-terminal region"/>
    <property type="match status" value="2"/>
</dbReference>
<dbReference type="AlphaFoldDB" id="A0AA97AIR7"/>
<dbReference type="PANTHER" id="PTHR10638">
    <property type="entry name" value="COPPER AMINE OXIDASE"/>
    <property type="match status" value="1"/>
</dbReference>
<dbReference type="Gene3D" id="2.70.98.20">
    <property type="entry name" value="Copper amine oxidase, catalytic domain"/>
    <property type="match status" value="1"/>
</dbReference>
<dbReference type="GO" id="GO:0048038">
    <property type="term" value="F:quinone binding"/>
    <property type="evidence" value="ECO:0007669"/>
    <property type="project" value="InterPro"/>
</dbReference>
<name>A0AA97AIR7_9CYAN</name>
<dbReference type="InterPro" id="IPR054157">
    <property type="entry name" value="AGAO-like_N2"/>
</dbReference>
<dbReference type="RefSeq" id="WP_316433478.1">
    <property type="nucleotide sequence ID" value="NZ_CP053586.1"/>
</dbReference>
<evidence type="ECO:0000259" key="12">
    <source>
        <dbReference type="Pfam" id="PF01179"/>
    </source>
</evidence>
<evidence type="ECO:0000256" key="8">
    <source>
        <dbReference type="ARBA" id="ARBA00023157"/>
    </source>
</evidence>
<dbReference type="InterPro" id="IPR036460">
    <property type="entry name" value="Cu_amine_oxidase_C_sf"/>
</dbReference>
<feature type="active site" description="Schiff-base intermediate with substrate; via topaquinone" evidence="9">
    <location>
        <position position="391"/>
    </location>
</feature>
<feature type="modified residue" description="2',4',5'-topaquinone" evidence="10">
    <location>
        <position position="391"/>
    </location>
</feature>
<evidence type="ECO:0000259" key="14">
    <source>
        <dbReference type="Pfam" id="PF21994"/>
    </source>
</evidence>
<dbReference type="EMBL" id="CP053586">
    <property type="protein sequence ID" value="WNZ22097.1"/>
    <property type="molecule type" value="Genomic_DNA"/>
</dbReference>
<keyword evidence="4 11" id="KW-0479">Metal-binding</keyword>
<dbReference type="NCBIfam" id="NF008559">
    <property type="entry name" value="PRK11504.1"/>
    <property type="match status" value="1"/>
</dbReference>
<feature type="domain" description="AGAO-like N2" evidence="14">
    <location>
        <begin position="24"/>
        <end position="99"/>
    </location>
</feature>
<evidence type="ECO:0000256" key="11">
    <source>
        <dbReference type="RuleBase" id="RU000672"/>
    </source>
</evidence>
<evidence type="ECO:0000256" key="1">
    <source>
        <dbReference type="ARBA" id="ARBA00001935"/>
    </source>
</evidence>
<dbReference type="GO" id="GO:0009308">
    <property type="term" value="P:amine metabolic process"/>
    <property type="evidence" value="ECO:0007669"/>
    <property type="project" value="UniProtKB-UniRule"/>
</dbReference>
<evidence type="ECO:0000313" key="15">
    <source>
        <dbReference type="EMBL" id="WNZ22097.1"/>
    </source>
</evidence>
<comment type="cofactor">
    <cofactor evidence="1">
        <name>Cu cation</name>
        <dbReference type="ChEBI" id="CHEBI:23378"/>
    </cofactor>
</comment>
<keyword evidence="5 9" id="KW-0801">TPQ</keyword>
<dbReference type="InterPro" id="IPR049948">
    <property type="entry name" value="Cu_Am_ox_TPQ-bd"/>
</dbReference>
<dbReference type="Gene3D" id="3.10.450.40">
    <property type="match status" value="2"/>
</dbReference>
<evidence type="ECO:0000256" key="2">
    <source>
        <dbReference type="ARBA" id="ARBA00007983"/>
    </source>
</evidence>
<evidence type="ECO:0000259" key="13">
    <source>
        <dbReference type="Pfam" id="PF02728"/>
    </source>
</evidence>
<dbReference type="SUPFAM" id="SSF49998">
    <property type="entry name" value="Amine oxidase catalytic domain"/>
    <property type="match status" value="1"/>
</dbReference>
<sequence length="652" mass="73363">MTTTQNLSNSASLHQVQHPLEPLTAVEVQAAVAIVRSEYPVGEQFRFPCVTLHEPPKAMVLNFQPGDAFEREAFLILLDNTTGATYEAIVSLTQTKVLSWQPIPGVQPNIMADELAECEAAVKAHPEFQAVLAKRGITDLDLVVVDPWAIGNFGFADEVGMRLSRCLCYLRSRPDGNFYARPIDGVVPVVDLNQMQVVRIEDMGVVPVPPEPSEYAARFMPSLRPDIKPLHITQPQGPSFEVEGHFVRWQKWQFRIGFTPREGLVLYTVGYEDQGRVRPILYRASMAEMVVPYGDPRPQHFRKNAFDLGEHGVGMLANSLKLGCDCLGEIRYFDGVLTNSRGEVAITENAVCMHEEDYGILWKHTDWRLDEVEVRRSRRLVVSFIATVDNYEYGFFWYFYQDGTIQYEVKLTGILLCAALVDYPKYGTVVAPELNALNHQHFFCMRLDFDLDGTANSVYEVNTAAEPPGPDNPYGNAFYAESTLLKTEQAAQRIVDPLKARYWKVVNPNQHNRLGQPVGFKLVPGENVLPFAHPDAPILKRAGFMTKHLWVTPYSPLERYPTGNYPNQHPGGEGLPQWTQANRSIENTDLVVWYMFGHHHIPRPEDFPIMPVAYAGFLLKPVGFFDANPALDVPLQADINQSSSGETSQTCH</sequence>
<comment type="subunit">
    <text evidence="3">Homodimer.</text>
</comment>
<feature type="domain" description="Copper amine oxidase catalytic" evidence="12">
    <location>
        <begin position="230"/>
        <end position="631"/>
    </location>
</feature>
<dbReference type="Pfam" id="PF21994">
    <property type="entry name" value="AGAO-like_N2"/>
    <property type="match status" value="1"/>
</dbReference>
<evidence type="ECO:0000256" key="4">
    <source>
        <dbReference type="ARBA" id="ARBA00022723"/>
    </source>
</evidence>
<dbReference type="FunFam" id="2.70.98.20:FF:000001">
    <property type="entry name" value="Amine oxidase"/>
    <property type="match status" value="1"/>
</dbReference>
<evidence type="ECO:0000256" key="3">
    <source>
        <dbReference type="ARBA" id="ARBA00011738"/>
    </source>
</evidence>
<keyword evidence="6 11" id="KW-0560">Oxidoreductase</keyword>
<dbReference type="Pfam" id="PF01179">
    <property type="entry name" value="Cu_amine_oxid"/>
    <property type="match status" value="1"/>
</dbReference>
<dbReference type="InterPro" id="IPR000269">
    <property type="entry name" value="Cu_amine_oxidase"/>
</dbReference>
<dbReference type="InterPro" id="IPR015798">
    <property type="entry name" value="Cu_amine_oxidase_C"/>
</dbReference>
<reference evidence="15" key="1">
    <citation type="submission" date="2020-05" db="EMBL/GenBank/DDBJ databases">
        <authorList>
            <person name="Zhu T."/>
            <person name="Keshari N."/>
            <person name="Lu X."/>
        </authorList>
    </citation>
    <scope>NUCLEOTIDE SEQUENCE</scope>
    <source>
        <strain evidence="15">NK1-12</strain>
    </source>
</reference>